<dbReference type="InterPro" id="IPR018114">
    <property type="entry name" value="TRYPSIN_HIS"/>
</dbReference>
<dbReference type="InterPro" id="IPR043504">
    <property type="entry name" value="Peptidase_S1_PA_chymotrypsin"/>
</dbReference>
<dbReference type="Pfam" id="PF00089">
    <property type="entry name" value="Trypsin"/>
    <property type="match status" value="1"/>
</dbReference>
<dbReference type="PROSITE" id="PS00134">
    <property type="entry name" value="TRYPSIN_HIS"/>
    <property type="match status" value="1"/>
</dbReference>
<dbReference type="Proteomes" id="UP000784294">
    <property type="component" value="Unassembled WGS sequence"/>
</dbReference>
<evidence type="ECO:0000256" key="1">
    <source>
        <dbReference type="ARBA" id="ARBA00023157"/>
    </source>
</evidence>
<dbReference type="GO" id="GO:0006508">
    <property type="term" value="P:proteolysis"/>
    <property type="evidence" value="ECO:0007669"/>
    <property type="project" value="InterPro"/>
</dbReference>
<dbReference type="InterPro" id="IPR001254">
    <property type="entry name" value="Trypsin_dom"/>
</dbReference>
<evidence type="ECO:0000313" key="5">
    <source>
        <dbReference type="Proteomes" id="UP000784294"/>
    </source>
</evidence>
<protein>
    <recommendedName>
        <fullName evidence="3">Peptidase S1 domain-containing protein</fullName>
    </recommendedName>
</protein>
<dbReference type="SUPFAM" id="SSF50494">
    <property type="entry name" value="Trypsin-like serine proteases"/>
    <property type="match status" value="2"/>
</dbReference>
<evidence type="ECO:0000256" key="2">
    <source>
        <dbReference type="SAM" id="MobiDB-lite"/>
    </source>
</evidence>
<dbReference type="EMBL" id="CAAALY010028355">
    <property type="protein sequence ID" value="VEL16410.1"/>
    <property type="molecule type" value="Genomic_DNA"/>
</dbReference>
<comment type="caution">
    <text evidence="4">The sequence shown here is derived from an EMBL/GenBank/DDBJ whole genome shotgun (WGS) entry which is preliminary data.</text>
</comment>
<gene>
    <name evidence="4" type="ORF">PXEA_LOCUS9850</name>
</gene>
<feature type="region of interest" description="Disordered" evidence="2">
    <location>
        <begin position="92"/>
        <end position="111"/>
    </location>
</feature>
<proteinExistence type="predicted"/>
<dbReference type="GO" id="GO:0004252">
    <property type="term" value="F:serine-type endopeptidase activity"/>
    <property type="evidence" value="ECO:0007669"/>
    <property type="project" value="InterPro"/>
</dbReference>
<feature type="domain" description="Peptidase S1" evidence="3">
    <location>
        <begin position="139"/>
        <end position="165"/>
    </location>
</feature>
<sequence length="165" mass="18985">MFYQSKNIPEHCGRNAYDSLWAKLHEQFGRMEARPRLNKRIVGGRISRLGEWPWLVSMMYHLPADLVMAYKWNPENRNQESKLGTESFGLQQIPQEAGEEDDVDYLNGGDQNEVEGYEESLEAELQNFVPPTLTSRFANGSQRFHLCGGTLIHPLWVLTAAHCFE</sequence>
<dbReference type="AlphaFoldDB" id="A0A448WNQ9"/>
<dbReference type="Gene3D" id="2.40.10.10">
    <property type="entry name" value="Trypsin-like serine proteases"/>
    <property type="match status" value="1"/>
</dbReference>
<dbReference type="InterPro" id="IPR009003">
    <property type="entry name" value="Peptidase_S1_PA"/>
</dbReference>
<dbReference type="PANTHER" id="PTHR24252:SF7">
    <property type="entry name" value="HYALIN"/>
    <property type="match status" value="1"/>
</dbReference>
<evidence type="ECO:0000313" key="4">
    <source>
        <dbReference type="EMBL" id="VEL16410.1"/>
    </source>
</evidence>
<dbReference type="OrthoDB" id="546450at2759"/>
<accession>A0A448WNQ9</accession>
<keyword evidence="5" id="KW-1185">Reference proteome</keyword>
<organism evidence="4 5">
    <name type="scientific">Protopolystoma xenopodis</name>
    <dbReference type="NCBI Taxonomy" id="117903"/>
    <lineage>
        <taxon>Eukaryota</taxon>
        <taxon>Metazoa</taxon>
        <taxon>Spiralia</taxon>
        <taxon>Lophotrochozoa</taxon>
        <taxon>Platyhelminthes</taxon>
        <taxon>Monogenea</taxon>
        <taxon>Polyopisthocotylea</taxon>
        <taxon>Polystomatidea</taxon>
        <taxon>Polystomatidae</taxon>
        <taxon>Protopolystoma</taxon>
    </lineage>
</organism>
<reference evidence="4" key="1">
    <citation type="submission" date="2018-11" db="EMBL/GenBank/DDBJ databases">
        <authorList>
            <consortium name="Pathogen Informatics"/>
        </authorList>
    </citation>
    <scope>NUCLEOTIDE SEQUENCE</scope>
</reference>
<dbReference type="PANTHER" id="PTHR24252">
    <property type="entry name" value="ACROSIN-RELATED"/>
    <property type="match status" value="1"/>
</dbReference>
<evidence type="ECO:0000259" key="3">
    <source>
        <dbReference type="Pfam" id="PF00089"/>
    </source>
</evidence>
<keyword evidence="1" id="KW-1015">Disulfide bond</keyword>
<name>A0A448WNQ9_9PLAT</name>